<reference evidence="2 3" key="1">
    <citation type="submission" date="2024-06" db="EMBL/GenBank/DDBJ databases">
        <title>Complete genome of Phlyctema vagabunda strain 19-DSS-EL-015.</title>
        <authorList>
            <person name="Fiorenzani C."/>
        </authorList>
    </citation>
    <scope>NUCLEOTIDE SEQUENCE [LARGE SCALE GENOMIC DNA]</scope>
    <source>
        <strain evidence="2 3">19-DSS-EL-015</strain>
    </source>
</reference>
<dbReference type="EMBL" id="JBFCZG010000001">
    <property type="protein sequence ID" value="KAL3427858.1"/>
    <property type="molecule type" value="Genomic_DNA"/>
</dbReference>
<accession>A0ABR4PWW9</accession>
<name>A0ABR4PWW9_9HELO</name>
<comment type="caution">
    <text evidence="2">The sequence shown here is derived from an EMBL/GenBank/DDBJ whole genome shotgun (WGS) entry which is preliminary data.</text>
</comment>
<dbReference type="InterPro" id="IPR056632">
    <property type="entry name" value="DUF7730"/>
</dbReference>
<dbReference type="PANTHER" id="PTHR38790">
    <property type="entry name" value="2EXR DOMAIN-CONTAINING PROTEIN-RELATED"/>
    <property type="match status" value="1"/>
</dbReference>
<dbReference type="Pfam" id="PF24864">
    <property type="entry name" value="DUF7730"/>
    <property type="match status" value="1"/>
</dbReference>
<evidence type="ECO:0000313" key="2">
    <source>
        <dbReference type="EMBL" id="KAL3427858.1"/>
    </source>
</evidence>
<gene>
    <name evidence="2" type="ORF">PVAG01_01367</name>
</gene>
<organism evidence="2 3">
    <name type="scientific">Phlyctema vagabunda</name>
    <dbReference type="NCBI Taxonomy" id="108571"/>
    <lineage>
        <taxon>Eukaryota</taxon>
        <taxon>Fungi</taxon>
        <taxon>Dikarya</taxon>
        <taxon>Ascomycota</taxon>
        <taxon>Pezizomycotina</taxon>
        <taxon>Leotiomycetes</taxon>
        <taxon>Helotiales</taxon>
        <taxon>Dermateaceae</taxon>
        <taxon>Phlyctema</taxon>
    </lineage>
</organism>
<keyword evidence="3" id="KW-1185">Reference proteome</keyword>
<sequence>MARQDSALMRLPSEIRLMIYDYLFDDKGNDTLAIRHENPSLYHQKEHRRRSYRIIGSGLLRQSQLTTYEMTTDVDFHPSILRVNRKIYQEASHKLYAAHTFDFGKDIEGVVPFFSDLTPQTRCLIPEISLIKRGSVYCRDYDRCEWSTLCGYLRDDMQLRSMRLVVEGGKPSLGWAGLPTYSVGDYKTLSMVKYEALEWVWELLSIKGLRQLDIVPQIHHCPPSHSAGMAFFASFSATIDTEFASFLRSEMLAV</sequence>
<protein>
    <submittedName>
        <fullName evidence="2">Autophagy-related protein 3</fullName>
    </submittedName>
</protein>
<evidence type="ECO:0000259" key="1">
    <source>
        <dbReference type="Pfam" id="PF24864"/>
    </source>
</evidence>
<dbReference type="Proteomes" id="UP001629113">
    <property type="component" value="Unassembled WGS sequence"/>
</dbReference>
<evidence type="ECO:0000313" key="3">
    <source>
        <dbReference type="Proteomes" id="UP001629113"/>
    </source>
</evidence>
<dbReference type="PANTHER" id="PTHR38790:SF4">
    <property type="entry name" value="2EXR DOMAIN-CONTAINING PROTEIN"/>
    <property type="match status" value="1"/>
</dbReference>
<proteinExistence type="predicted"/>
<feature type="domain" description="DUF7730" evidence="1">
    <location>
        <begin position="3"/>
        <end position="125"/>
    </location>
</feature>